<dbReference type="EMBL" id="JBHRTL010000004">
    <property type="protein sequence ID" value="MFC3154181.1"/>
    <property type="molecule type" value="Genomic_DNA"/>
</dbReference>
<reference evidence="2" key="1">
    <citation type="journal article" date="2019" name="Int. J. Syst. Evol. Microbiol.">
        <title>The Global Catalogue of Microorganisms (GCM) 10K type strain sequencing project: providing services to taxonomists for standard genome sequencing and annotation.</title>
        <authorList>
            <consortium name="The Broad Institute Genomics Platform"/>
            <consortium name="The Broad Institute Genome Sequencing Center for Infectious Disease"/>
            <person name="Wu L."/>
            <person name="Ma J."/>
        </authorList>
    </citation>
    <scope>NUCLEOTIDE SEQUENCE [LARGE SCALE GENOMIC DNA]</scope>
    <source>
        <strain evidence="2">KCTC 52141</strain>
    </source>
</reference>
<name>A0ABV7HRP7_9GAMM</name>
<accession>A0ABV7HRP7</accession>
<proteinExistence type="predicted"/>
<dbReference type="RefSeq" id="WP_339616932.1">
    <property type="nucleotide sequence ID" value="NZ_AP031500.1"/>
</dbReference>
<comment type="caution">
    <text evidence="1">The sequence shown here is derived from an EMBL/GenBank/DDBJ whole genome shotgun (WGS) entry which is preliminary data.</text>
</comment>
<evidence type="ECO:0000313" key="1">
    <source>
        <dbReference type="EMBL" id="MFC3154181.1"/>
    </source>
</evidence>
<protein>
    <submittedName>
        <fullName evidence="1">Uncharacterized protein</fullName>
    </submittedName>
</protein>
<sequence length="431" mass="47590">MKKILIGIPAALVVFVVASKLYYTHQLDKGVQEAATSLKMVGVELDYKNAEVTLGGDIKVEGIFLQHPASYLSVSIDKVAITTGSIFSVHEVLNDLQHQFVPDELGLEFEGVRLPITLISDNAKDPLDLPRIGIPSCGGGSAIASNEWIDVGYSNIDLKVASFSYDIIGGGQQINIRFTNEVTDMYRAELNTEVSLGASSRSMSAIASSLSNATFLNFTLDYHDRGLNQKISSYCQTQSELQQDQLLSLQTQDWQDAWRLQGLEAGPKMLELYQTFLQSADSVTIKADAIGSVSATDFAIDSPFAIFNHFALSAQVNNRASVDLDIKKLPLDQAQSWKAEYIAAKTPVADKEIEINLHRDKKIYIDLDNLSRHVNQDLFVETKSGKTINGQLLALGEDDIQFQVTIGGGYIVRPIEYREISRVYRITKSKQ</sequence>
<organism evidence="1 2">
    <name type="scientific">Gilvimarinus japonicus</name>
    <dbReference type="NCBI Taxonomy" id="1796469"/>
    <lineage>
        <taxon>Bacteria</taxon>
        <taxon>Pseudomonadati</taxon>
        <taxon>Pseudomonadota</taxon>
        <taxon>Gammaproteobacteria</taxon>
        <taxon>Cellvibrionales</taxon>
        <taxon>Cellvibrionaceae</taxon>
        <taxon>Gilvimarinus</taxon>
    </lineage>
</organism>
<keyword evidence="2" id="KW-1185">Reference proteome</keyword>
<dbReference type="Proteomes" id="UP001595548">
    <property type="component" value="Unassembled WGS sequence"/>
</dbReference>
<gene>
    <name evidence="1" type="ORF">ACFOEB_03130</name>
</gene>
<evidence type="ECO:0000313" key="2">
    <source>
        <dbReference type="Proteomes" id="UP001595548"/>
    </source>
</evidence>